<evidence type="ECO:0000259" key="1">
    <source>
        <dbReference type="PROSITE" id="PS51750"/>
    </source>
</evidence>
<sequence length="344" mass="40640">MFKFLINLFFNNNNNSEEEKKPRLAGFSYLFKAKRVCFEEKFNFTIHYLFNNEVWLAACSVAEGLGFENSQYAIENYVSEKYKRTVNQLVFNNQNDDGHDSLICINKLGVLQLLDYLDFENKAEFIAWIIEDLFCQLEDKFIPSPLDLKITKVLNTVDYIKQHNDETVRTNDQFKSQVIERFECFNKQITELHNKISMYDNIEELYNRLQDHHGSRNFLNTSSDDDNNININNNNNSMCRYETVRFPRDASKHPRLTIFAKPSEDGTTQLSFLASQQRHHNSLKRKYGDMEMIYDNIHPNPQMAMYCINEELDLKNFNYTKRSRRTIILNCSMDTAKSFISENV</sequence>
<dbReference type="Pfam" id="PF02498">
    <property type="entry name" value="Bro-N"/>
    <property type="match status" value="1"/>
</dbReference>
<dbReference type="EMBL" id="MH370144">
    <property type="protein sequence ID" value="AYN44972.1"/>
    <property type="molecule type" value="Genomic_DNA"/>
</dbReference>
<dbReference type="Proteomes" id="UP000676073">
    <property type="component" value="Segment"/>
</dbReference>
<evidence type="ECO:0000313" key="2">
    <source>
        <dbReference type="EMBL" id="AYN44972.1"/>
    </source>
</evidence>
<reference evidence="2 3" key="1">
    <citation type="submission" date="2018-05" db="EMBL/GenBank/DDBJ databases">
        <title>The genome sequence of a novel Spodoptera exigua multiple nucleopolyhedrovirus, SeMNPV-QD, isolated from Qingdao, China.</title>
        <authorList>
            <person name="Chen Y."/>
            <person name="Qi B."/>
            <person name="Zheng G."/>
            <person name="Zhang Y."/>
            <person name="Li C."/>
        </authorList>
    </citation>
    <scope>NUCLEOTIDE SEQUENCE [LARGE SCALE GENOMIC DNA]</scope>
    <source>
        <strain evidence="2">SeMNPV-QD</strain>
    </source>
</reference>
<dbReference type="InterPro" id="IPR022549">
    <property type="entry name" value="DUF3627"/>
</dbReference>
<name>A0A3G2JTS2_9ABAC</name>
<dbReference type="PROSITE" id="PS51750">
    <property type="entry name" value="BRO_N"/>
    <property type="match status" value="1"/>
</dbReference>
<feature type="domain" description="Bro-N" evidence="1">
    <location>
        <begin position="30"/>
        <end position="141"/>
    </location>
</feature>
<accession>A0A3G2JTS2</accession>
<gene>
    <name evidence="2" type="primary">38.7kDa</name>
    <name evidence="2" type="ORF">SENV_ORF12</name>
</gene>
<dbReference type="Pfam" id="PF12299">
    <property type="entry name" value="DUF3627"/>
    <property type="match status" value="1"/>
</dbReference>
<evidence type="ECO:0000313" key="3">
    <source>
        <dbReference type="Proteomes" id="UP000676073"/>
    </source>
</evidence>
<proteinExistence type="predicted"/>
<protein>
    <submittedName>
        <fullName evidence="2">38.7kDa</fullName>
    </submittedName>
</protein>
<keyword evidence="3" id="KW-1185">Reference proteome</keyword>
<dbReference type="GeneID" id="80535768"/>
<organism evidence="2 3">
    <name type="scientific">Spodoptera exigua multiple nucleopolyhedrovirus</name>
    <dbReference type="NCBI Taxonomy" id="10454"/>
    <lineage>
        <taxon>Viruses</taxon>
        <taxon>Viruses incertae sedis</taxon>
        <taxon>Naldaviricetes</taxon>
        <taxon>Lefavirales</taxon>
        <taxon>Baculoviridae</taxon>
        <taxon>Alphabaculovirus</taxon>
    </lineage>
</organism>
<dbReference type="RefSeq" id="YP_010797776.1">
    <property type="nucleotide sequence ID" value="NC_076246.1"/>
</dbReference>
<dbReference type="InterPro" id="IPR003497">
    <property type="entry name" value="BRO_N_domain"/>
</dbReference>
<dbReference type="KEGG" id="vg:80535768"/>